<feature type="transmembrane region" description="Helical" evidence="1">
    <location>
        <begin position="117"/>
        <end position="143"/>
    </location>
</feature>
<gene>
    <name evidence="2" type="ORF">Bequi_08155</name>
</gene>
<dbReference type="EMBL" id="JAKNCJ010000003">
    <property type="protein sequence ID" value="MCL6423357.1"/>
    <property type="molecule type" value="Genomic_DNA"/>
</dbReference>
<accession>A0ABT0R0D0</accession>
<sequence length="153" mass="15900">MTDLRARYGAPAAPEPRALRRRILLAAALCSLGTTAMTAAEILLRGGEAMLTWLIANPIGGLLFCTMLLLALKSPSRLSTTVRAAAAAVAVWCIAPALIAGFALGGATSEGFSLFMLLLQLPLIGSIRMLVGILGAAVFGAAVRRGQEGIRRI</sequence>
<protein>
    <submittedName>
        <fullName evidence="2">Uncharacterized protein</fullName>
    </submittedName>
</protein>
<name>A0ABT0R0D0_9MICO</name>
<keyword evidence="3" id="KW-1185">Reference proteome</keyword>
<evidence type="ECO:0000256" key="1">
    <source>
        <dbReference type="SAM" id="Phobius"/>
    </source>
</evidence>
<organism evidence="2 3">
    <name type="scientific">Brachybacterium equifaecis</name>
    <dbReference type="NCBI Taxonomy" id="2910770"/>
    <lineage>
        <taxon>Bacteria</taxon>
        <taxon>Bacillati</taxon>
        <taxon>Actinomycetota</taxon>
        <taxon>Actinomycetes</taxon>
        <taxon>Micrococcales</taxon>
        <taxon>Dermabacteraceae</taxon>
        <taxon>Brachybacterium</taxon>
    </lineage>
</organism>
<feature type="transmembrane region" description="Helical" evidence="1">
    <location>
        <begin position="84"/>
        <end position="105"/>
    </location>
</feature>
<feature type="transmembrane region" description="Helical" evidence="1">
    <location>
        <begin position="23"/>
        <end position="44"/>
    </location>
</feature>
<keyword evidence="1" id="KW-0812">Transmembrane</keyword>
<proteinExistence type="predicted"/>
<keyword evidence="1" id="KW-1133">Transmembrane helix</keyword>
<dbReference type="RefSeq" id="WP_249737442.1">
    <property type="nucleotide sequence ID" value="NZ_JAKNCJ010000003.1"/>
</dbReference>
<comment type="caution">
    <text evidence="2">The sequence shown here is derived from an EMBL/GenBank/DDBJ whole genome shotgun (WGS) entry which is preliminary data.</text>
</comment>
<dbReference type="Proteomes" id="UP001203761">
    <property type="component" value="Unassembled WGS sequence"/>
</dbReference>
<evidence type="ECO:0000313" key="2">
    <source>
        <dbReference type="EMBL" id="MCL6423357.1"/>
    </source>
</evidence>
<evidence type="ECO:0000313" key="3">
    <source>
        <dbReference type="Proteomes" id="UP001203761"/>
    </source>
</evidence>
<reference evidence="2" key="1">
    <citation type="submission" date="2022-02" db="EMBL/GenBank/DDBJ databases">
        <authorList>
            <person name="Lee M."/>
            <person name="Kim S.-J."/>
            <person name="Jung M.-Y."/>
        </authorList>
    </citation>
    <scope>NUCLEOTIDE SEQUENCE</scope>
    <source>
        <strain evidence="2">JHP9</strain>
    </source>
</reference>
<feature type="transmembrane region" description="Helical" evidence="1">
    <location>
        <begin position="50"/>
        <end position="72"/>
    </location>
</feature>
<keyword evidence="1" id="KW-0472">Membrane</keyword>